<protein>
    <submittedName>
        <fullName evidence="1">Uncharacterized protein</fullName>
    </submittedName>
</protein>
<reference evidence="1" key="1">
    <citation type="submission" date="2022-07" db="EMBL/GenBank/DDBJ databases">
        <title>Genome Sequence of Lecanicillium saksenae.</title>
        <authorList>
            <person name="Buettner E."/>
        </authorList>
    </citation>
    <scope>NUCLEOTIDE SEQUENCE</scope>
    <source>
        <strain evidence="1">VT-O1</strain>
    </source>
</reference>
<organism evidence="1 2">
    <name type="scientific">Lecanicillium saksenae</name>
    <dbReference type="NCBI Taxonomy" id="468837"/>
    <lineage>
        <taxon>Eukaryota</taxon>
        <taxon>Fungi</taxon>
        <taxon>Dikarya</taxon>
        <taxon>Ascomycota</taxon>
        <taxon>Pezizomycotina</taxon>
        <taxon>Sordariomycetes</taxon>
        <taxon>Hypocreomycetidae</taxon>
        <taxon>Hypocreales</taxon>
        <taxon>Cordycipitaceae</taxon>
        <taxon>Lecanicillium</taxon>
    </lineage>
</organism>
<accession>A0ACC1R4Q4</accession>
<gene>
    <name evidence="1" type="ORF">NLG97_g1164</name>
</gene>
<comment type="caution">
    <text evidence="1">The sequence shown here is derived from an EMBL/GenBank/DDBJ whole genome shotgun (WGS) entry which is preliminary data.</text>
</comment>
<dbReference type="EMBL" id="JANAKD010000053">
    <property type="protein sequence ID" value="KAJ3498386.1"/>
    <property type="molecule type" value="Genomic_DNA"/>
</dbReference>
<evidence type="ECO:0000313" key="2">
    <source>
        <dbReference type="Proteomes" id="UP001148737"/>
    </source>
</evidence>
<keyword evidence="2" id="KW-1185">Reference proteome</keyword>
<name>A0ACC1R4Q4_9HYPO</name>
<evidence type="ECO:0000313" key="1">
    <source>
        <dbReference type="EMBL" id="KAJ3498386.1"/>
    </source>
</evidence>
<proteinExistence type="predicted"/>
<sequence length="907" mass="99419">MSFSEKKPAQQGKLCTSIMSILLRFFRRPPRYVIASLVCSVGGFLQGIDTGIIGPVTVMDKYVEHFGHPTPTIHGVVVSSILLSAAVTSFLAGHVADSLGRSSGMAIGGLIFALGAVLEAGSVHLGMFIAGRLVAGIGEGFITGIMLAYICEISPARHRGVLTTGPQLFVCFGILMGFFTCYGTAHIETDLSWRLPFILLAIYAATFSAAAYILLPPSPRWLAENGKSKSEILAAWDALDVNSADQDMAEDVLAADFPVARTKKAFNVMDILSPEARSRFFMAVFLLGMQQLSGIDVSGILAIVIVAVTIPGTIWADSWGRRPNTIFGGLAMAGCMFLLGGLYAGGVVHTTGAARWIAVVTIYVFTVIFCVSWGIVLKIYAAEIQPQKTRATATSIAHGANWLTNFLVALITPILLSKTSFGAYFLFAGCLSLTALVCWFTMPETRRRTLAEIQRDFQPSYADKANSFVRRRESEAAAARRHEKKDSDTCKSRHTRCDEADEPQQASAIDDPATVADQAKSLSEPEVDNFATTSAPMSTRDLFQAYAPSHTSGGAQLQPLSMSRTPSEQTGATIPLTSEMVHLLKTYQSGVATWMDMFDYNCSYQRDVLRRCTTSELLLYAVCAFTAKTLSLLPSGELWAHPAGEYYIKALRLLSNHICHDAAHQEDTLTATMLLCSYEMTASQEAEHKHHFYGAMILISTRGVSASSVGMDLANFWIYIRHEIFVALVNEAPLQLNPDGWKVRWREGETDEAMLGNQILWLVGRSINILYWKGSNTDCREGILAEASGWHAGLPASFYGIKYGEPDDQGFCRMYFALPASAASMLLYHLLHILLYAEPIIHDPGNVVRIEYHATEIANIGVSDICQCVRNFSVQAMFFGTYSVTRWQAAKVNFSMLSSCKTYQWDE</sequence>
<dbReference type="Proteomes" id="UP001148737">
    <property type="component" value="Unassembled WGS sequence"/>
</dbReference>